<evidence type="ECO:0000256" key="4">
    <source>
        <dbReference type="ARBA" id="ARBA00022825"/>
    </source>
</evidence>
<dbReference type="PANTHER" id="PTHR32060">
    <property type="entry name" value="TAIL-SPECIFIC PROTEASE"/>
    <property type="match status" value="1"/>
</dbReference>
<comment type="similarity">
    <text evidence="1 5">Belongs to the peptidase S41A family.</text>
</comment>
<dbReference type="PANTHER" id="PTHR32060:SF30">
    <property type="entry name" value="CARBOXY-TERMINAL PROCESSING PROTEASE CTPA"/>
    <property type="match status" value="1"/>
</dbReference>
<evidence type="ECO:0000256" key="1">
    <source>
        <dbReference type="ARBA" id="ARBA00009179"/>
    </source>
</evidence>
<evidence type="ECO:0000259" key="8">
    <source>
        <dbReference type="PROSITE" id="PS50106"/>
    </source>
</evidence>
<dbReference type="PROSITE" id="PS50106">
    <property type="entry name" value="PDZ"/>
    <property type="match status" value="1"/>
</dbReference>
<dbReference type="InterPro" id="IPR055210">
    <property type="entry name" value="CtpA/B_N"/>
</dbReference>
<organism evidence="9 10">
    <name type="scientific">Pseudooceanicola albus</name>
    <dbReference type="NCBI Taxonomy" id="2692189"/>
    <lineage>
        <taxon>Bacteria</taxon>
        <taxon>Pseudomonadati</taxon>
        <taxon>Pseudomonadota</taxon>
        <taxon>Alphaproteobacteria</taxon>
        <taxon>Rhodobacterales</taxon>
        <taxon>Paracoccaceae</taxon>
        <taxon>Pseudooceanicola</taxon>
    </lineage>
</organism>
<dbReference type="Proteomes" id="UP000477911">
    <property type="component" value="Unassembled WGS sequence"/>
</dbReference>
<dbReference type="InterPro" id="IPR041489">
    <property type="entry name" value="PDZ_6"/>
</dbReference>
<dbReference type="AlphaFoldDB" id="A0A6L7G8R7"/>
<dbReference type="InterPro" id="IPR001478">
    <property type="entry name" value="PDZ"/>
</dbReference>
<evidence type="ECO:0000256" key="3">
    <source>
        <dbReference type="ARBA" id="ARBA00022801"/>
    </source>
</evidence>
<comment type="caution">
    <text evidence="9">The sequence shown here is derived from an EMBL/GenBank/DDBJ whole genome shotgun (WGS) entry which is preliminary data.</text>
</comment>
<dbReference type="Gene3D" id="3.90.226.10">
    <property type="entry name" value="2-enoyl-CoA Hydratase, Chain A, domain 1"/>
    <property type="match status" value="1"/>
</dbReference>
<dbReference type="Pfam" id="PF17820">
    <property type="entry name" value="PDZ_6"/>
    <property type="match status" value="1"/>
</dbReference>
<dbReference type="SUPFAM" id="SSF52096">
    <property type="entry name" value="ClpP/crotonase"/>
    <property type="match status" value="1"/>
</dbReference>
<dbReference type="GO" id="GO:0008236">
    <property type="term" value="F:serine-type peptidase activity"/>
    <property type="evidence" value="ECO:0007669"/>
    <property type="project" value="UniProtKB-KW"/>
</dbReference>
<dbReference type="SUPFAM" id="SSF50156">
    <property type="entry name" value="PDZ domain-like"/>
    <property type="match status" value="1"/>
</dbReference>
<feature type="signal peptide" evidence="7">
    <location>
        <begin position="1"/>
        <end position="23"/>
    </location>
</feature>
<evidence type="ECO:0000313" key="10">
    <source>
        <dbReference type="Proteomes" id="UP000477911"/>
    </source>
</evidence>
<feature type="chain" id="PRO_5027096292" evidence="7">
    <location>
        <begin position="24"/>
        <end position="471"/>
    </location>
</feature>
<reference evidence="9 10" key="1">
    <citation type="submission" date="2019-12" db="EMBL/GenBank/DDBJ databases">
        <authorList>
            <person name="Li M."/>
        </authorList>
    </citation>
    <scope>NUCLEOTIDE SEQUENCE [LARGE SCALE GENOMIC DNA]</scope>
    <source>
        <strain evidence="9 10">GBMRC 2024</strain>
    </source>
</reference>
<accession>A0A6L7G8R7</accession>
<dbReference type="Pfam" id="PF22694">
    <property type="entry name" value="CtpB_N-like"/>
    <property type="match status" value="1"/>
</dbReference>
<sequence>MKKFALAAAGGMAVALVATTQLAPPLLAQDREDDASVYKQLDLFGDVFERIRSQYVEEVDPKKLVEAAIDGMLSSLDPHSSYHPPQEAKDLQVETRGEFGGLGIEVTQEQGFVKVVSPMDGTPAAEAGIEAGDYITHVDGKSVLGLTLNDAVEMMRGPVGSEITLTIVREGEEKPFDVTMTRDTIKLVSVKARSVGNTVVLRISKFTGQTFDNLKEGLEAQIKADGGLDKIDGVVLDLRNNPGGLLVQGIKVSDAFLDQGEIVSTRARDPEKGERYNATPGDLIDGKPIVVLINGGSASASEIVAGALQDHRRAIVIGTKSFGKGSVQTVMPLGDEGSMRLTTARFYTPSGRSIQNLGISPDIVVEQPAAKPEDAKPEDDAATPKPMRSEADLRGALNNDSISDEELKQLQDEQAKAEEAAKLRDEDYQLAYAIDILKGFAALGPQVHTTEAEEAAAKAPAATDGTAPAKP</sequence>
<dbReference type="Gene3D" id="2.30.42.10">
    <property type="match status" value="1"/>
</dbReference>
<evidence type="ECO:0000256" key="2">
    <source>
        <dbReference type="ARBA" id="ARBA00022670"/>
    </source>
</evidence>
<dbReference type="NCBIfam" id="TIGR00225">
    <property type="entry name" value="prc"/>
    <property type="match status" value="1"/>
</dbReference>
<feature type="compositionally biased region" description="Low complexity" evidence="6">
    <location>
        <begin position="457"/>
        <end position="471"/>
    </location>
</feature>
<keyword evidence="4 5" id="KW-0720">Serine protease</keyword>
<dbReference type="GO" id="GO:0004175">
    <property type="term" value="F:endopeptidase activity"/>
    <property type="evidence" value="ECO:0007669"/>
    <property type="project" value="TreeGrafter"/>
</dbReference>
<proteinExistence type="inferred from homology"/>
<dbReference type="Gene3D" id="3.30.750.44">
    <property type="match status" value="1"/>
</dbReference>
<dbReference type="GO" id="GO:0007165">
    <property type="term" value="P:signal transduction"/>
    <property type="evidence" value="ECO:0007669"/>
    <property type="project" value="TreeGrafter"/>
</dbReference>
<dbReference type="SMART" id="SM00245">
    <property type="entry name" value="TSPc"/>
    <property type="match status" value="1"/>
</dbReference>
<dbReference type="InterPro" id="IPR029045">
    <property type="entry name" value="ClpP/crotonase-like_dom_sf"/>
</dbReference>
<evidence type="ECO:0000256" key="5">
    <source>
        <dbReference type="RuleBase" id="RU004404"/>
    </source>
</evidence>
<feature type="domain" description="PDZ" evidence="8">
    <location>
        <begin position="88"/>
        <end position="156"/>
    </location>
</feature>
<dbReference type="SMART" id="SM00228">
    <property type="entry name" value="PDZ"/>
    <property type="match status" value="1"/>
</dbReference>
<dbReference type="InterPro" id="IPR036034">
    <property type="entry name" value="PDZ_sf"/>
</dbReference>
<feature type="region of interest" description="Disordered" evidence="6">
    <location>
        <begin position="368"/>
        <end position="388"/>
    </location>
</feature>
<dbReference type="RefSeq" id="WP_160896623.1">
    <property type="nucleotide sequence ID" value="NZ_WUMU01000029.1"/>
</dbReference>
<keyword evidence="10" id="KW-1185">Reference proteome</keyword>
<dbReference type="Pfam" id="PF03572">
    <property type="entry name" value="Peptidase_S41"/>
    <property type="match status" value="1"/>
</dbReference>
<evidence type="ECO:0000256" key="6">
    <source>
        <dbReference type="SAM" id="MobiDB-lite"/>
    </source>
</evidence>
<keyword evidence="7" id="KW-0732">Signal</keyword>
<dbReference type="EMBL" id="WUMU01000029">
    <property type="protein sequence ID" value="MXN20481.1"/>
    <property type="molecule type" value="Genomic_DNA"/>
</dbReference>
<dbReference type="CDD" id="cd07560">
    <property type="entry name" value="Peptidase_S41_CPP"/>
    <property type="match status" value="1"/>
</dbReference>
<gene>
    <name evidence="9" type="ORF">GR170_21815</name>
</gene>
<keyword evidence="3 5" id="KW-0378">Hydrolase</keyword>
<feature type="region of interest" description="Disordered" evidence="6">
    <location>
        <begin position="448"/>
        <end position="471"/>
    </location>
</feature>
<dbReference type="InterPro" id="IPR004447">
    <property type="entry name" value="Peptidase_S41A"/>
</dbReference>
<dbReference type="GO" id="GO:0006508">
    <property type="term" value="P:proteolysis"/>
    <property type="evidence" value="ECO:0007669"/>
    <property type="project" value="UniProtKB-KW"/>
</dbReference>
<dbReference type="InterPro" id="IPR005151">
    <property type="entry name" value="Tail-specific_protease"/>
</dbReference>
<dbReference type="FunFam" id="3.30.750.44:FF:000001">
    <property type="entry name" value="S41 family peptidase"/>
    <property type="match status" value="1"/>
</dbReference>
<dbReference type="GO" id="GO:0030288">
    <property type="term" value="C:outer membrane-bounded periplasmic space"/>
    <property type="evidence" value="ECO:0007669"/>
    <property type="project" value="TreeGrafter"/>
</dbReference>
<name>A0A6L7G8R7_9RHOB</name>
<protein>
    <submittedName>
        <fullName evidence="9">PDZ domain-containing protein</fullName>
    </submittedName>
</protein>
<dbReference type="FunFam" id="2.30.42.10:FF:000063">
    <property type="entry name" value="Peptidase, S41 family"/>
    <property type="match status" value="1"/>
</dbReference>
<evidence type="ECO:0000313" key="9">
    <source>
        <dbReference type="EMBL" id="MXN20481.1"/>
    </source>
</evidence>
<keyword evidence="2 5" id="KW-0645">Protease</keyword>
<evidence type="ECO:0000256" key="7">
    <source>
        <dbReference type="SAM" id="SignalP"/>
    </source>
</evidence>
<dbReference type="CDD" id="cd06782">
    <property type="entry name" value="cpPDZ_CPP-like"/>
    <property type="match status" value="1"/>
</dbReference>